<evidence type="ECO:0000313" key="1">
    <source>
        <dbReference type="EMBL" id="GAH19760.1"/>
    </source>
</evidence>
<reference evidence="1" key="1">
    <citation type="journal article" date="2014" name="Front. Microbiol.">
        <title>High frequency of phylogenetically diverse reductive dehalogenase-homologous genes in deep subseafloor sedimentary metagenomes.</title>
        <authorList>
            <person name="Kawai M."/>
            <person name="Futagami T."/>
            <person name="Toyoda A."/>
            <person name="Takaki Y."/>
            <person name="Nishi S."/>
            <person name="Hori S."/>
            <person name="Arai W."/>
            <person name="Tsubouchi T."/>
            <person name="Morono Y."/>
            <person name="Uchiyama I."/>
            <person name="Ito T."/>
            <person name="Fujiyama A."/>
            <person name="Inagaki F."/>
            <person name="Takami H."/>
        </authorList>
    </citation>
    <scope>NUCLEOTIDE SEQUENCE</scope>
    <source>
        <strain evidence="1">Expedition CK06-06</strain>
    </source>
</reference>
<dbReference type="AlphaFoldDB" id="X1EH97"/>
<organism evidence="1">
    <name type="scientific">marine sediment metagenome</name>
    <dbReference type="NCBI Taxonomy" id="412755"/>
    <lineage>
        <taxon>unclassified sequences</taxon>
        <taxon>metagenomes</taxon>
        <taxon>ecological metagenomes</taxon>
    </lineage>
</organism>
<evidence type="ECO:0008006" key="2">
    <source>
        <dbReference type="Google" id="ProtNLM"/>
    </source>
</evidence>
<name>X1EH97_9ZZZZ</name>
<gene>
    <name evidence="1" type="ORF">S03H2_06742</name>
</gene>
<comment type="caution">
    <text evidence="1">The sequence shown here is derived from an EMBL/GenBank/DDBJ whole genome shotgun (WGS) entry which is preliminary data.</text>
</comment>
<feature type="non-terminal residue" evidence="1">
    <location>
        <position position="1"/>
    </location>
</feature>
<dbReference type="EMBL" id="BARU01003004">
    <property type="protein sequence ID" value="GAH19760.1"/>
    <property type="molecule type" value="Genomic_DNA"/>
</dbReference>
<sequence length="303" mass="34026">SDFKKTIEQEGYNVMNIQSSLSATERLDKSICLILLGPNTFYNPIFEIPYFLDFFSKESMNSILICHDHGSTSMLLWELFLASMLDTDIQGQIPVIIFPEDKGILRDNASYDTAPDFPIIKDFDSSHDTTDDINQVILSEATAAVGGEFIEFFGWDLIGQTTDYGYVDINGDHMFSYEEDSFDFSSIAGILGFTNTNITFGTMAQPVFLAKETGSGRVFVSADASLFNNELINHPSYDNRQFGINIINWLTYGGVNKDEWVIAFDELHIRPELSRDLTSAGIFGFIMQYVIHLSTNPKNIAPI</sequence>
<proteinExistence type="predicted"/>
<protein>
    <recommendedName>
        <fullName evidence="2">DUF4350 domain-containing protein</fullName>
    </recommendedName>
</protein>
<accession>X1EH97</accession>